<dbReference type="GO" id="GO:0006457">
    <property type="term" value="P:protein folding"/>
    <property type="evidence" value="ECO:0007669"/>
    <property type="project" value="InterPro"/>
</dbReference>
<accession>A0A6H2EK73</accession>
<dbReference type="KEGG" id="arca:HC352_00810"/>
<keyword evidence="15" id="KW-1185">Reference proteome</keyword>
<dbReference type="RefSeq" id="WP_168917143.1">
    <property type="nucleotide sequence ID" value="NZ_CP050804.1"/>
</dbReference>
<evidence type="ECO:0000256" key="1">
    <source>
        <dbReference type="ARBA" id="ARBA00004496"/>
    </source>
</evidence>
<dbReference type="Proteomes" id="UP000502298">
    <property type="component" value="Chromosome"/>
</dbReference>
<dbReference type="InterPro" id="IPR013805">
    <property type="entry name" value="GrpE_CC"/>
</dbReference>
<dbReference type="EMBL" id="CP050804">
    <property type="protein sequence ID" value="QJC21201.1"/>
    <property type="molecule type" value="Genomic_DNA"/>
</dbReference>
<evidence type="ECO:0000313" key="15">
    <source>
        <dbReference type="Proteomes" id="UP000502298"/>
    </source>
</evidence>
<dbReference type="Gene3D" id="3.90.20.20">
    <property type="match status" value="1"/>
</dbReference>
<evidence type="ECO:0000256" key="7">
    <source>
        <dbReference type="ARBA" id="ARBA00053401"/>
    </source>
</evidence>
<evidence type="ECO:0000256" key="5">
    <source>
        <dbReference type="ARBA" id="ARBA00023016"/>
    </source>
</evidence>
<dbReference type="PROSITE" id="PS01071">
    <property type="entry name" value="GRPE"/>
    <property type="match status" value="1"/>
</dbReference>
<dbReference type="GO" id="GO:0042803">
    <property type="term" value="F:protein homodimerization activity"/>
    <property type="evidence" value="ECO:0007669"/>
    <property type="project" value="InterPro"/>
</dbReference>
<gene>
    <name evidence="10 14" type="primary">grpE</name>
    <name evidence="14" type="ORF">HC352_00810</name>
</gene>
<comment type="subunit">
    <text evidence="3 10">Homodimer.</text>
</comment>
<keyword evidence="4 10" id="KW-0963">Cytoplasm</keyword>
<dbReference type="AlphaFoldDB" id="A0A6H2EK73"/>
<dbReference type="FunFam" id="2.30.22.10:FF:000001">
    <property type="entry name" value="Protein GrpE"/>
    <property type="match status" value="1"/>
</dbReference>
<sequence length="206" mass="22415">MVDEPMNTAPEPEANSTPEVVSHEAQGQQNLSADETSTAEMTSGVSAADDGEPEISQADQGLIKVAELEEQLARRNADLYNLRQEYNGYVKRSKAEGLVQYDAGINKVLELLLPVLDDIALARQHGDLEGPTGAIMEKLEGSLRTNFKMERFGAEGDLFDPNMHEALMASTSPEATEEHIGQLIQPGYKVGDKVIRPARVGVIKPE</sequence>
<evidence type="ECO:0000313" key="14">
    <source>
        <dbReference type="EMBL" id="QJC21201.1"/>
    </source>
</evidence>
<dbReference type="PRINTS" id="PR00773">
    <property type="entry name" value="GRPEPROTEIN"/>
</dbReference>
<dbReference type="InterPro" id="IPR009012">
    <property type="entry name" value="GrpE_head"/>
</dbReference>
<dbReference type="Pfam" id="PF01025">
    <property type="entry name" value="GrpE"/>
    <property type="match status" value="1"/>
</dbReference>
<evidence type="ECO:0000256" key="3">
    <source>
        <dbReference type="ARBA" id="ARBA00011738"/>
    </source>
</evidence>
<comment type="function">
    <text evidence="7 10 11">Participates actively in the response to hyperosmotic and heat shock by preventing the aggregation of stress-denatured proteins, in association with DnaK and GrpE. It is the nucleotide exchange factor for DnaK and may function as a thermosensor. Unfolded proteins bind initially to DnaJ; upon interaction with the DnaJ-bound protein, DnaK hydrolyzes its bound ATP, resulting in the formation of a stable complex. GrpE releases ADP from DnaK; ATP binding to DnaK triggers the release of the substrate protein, thus completing the reaction cycle. Several rounds of ATP-dependent interactions between DnaJ, DnaK and GrpE are required for fully efficient folding.</text>
</comment>
<evidence type="ECO:0000256" key="13">
    <source>
        <dbReference type="SAM" id="MobiDB-lite"/>
    </source>
</evidence>
<evidence type="ECO:0000256" key="4">
    <source>
        <dbReference type="ARBA" id="ARBA00022490"/>
    </source>
</evidence>
<comment type="subcellular location">
    <subcellularLocation>
        <location evidence="1 10">Cytoplasm</location>
    </subcellularLocation>
</comment>
<dbReference type="GO" id="GO:0051082">
    <property type="term" value="F:unfolded protein binding"/>
    <property type="evidence" value="ECO:0007669"/>
    <property type="project" value="TreeGrafter"/>
</dbReference>
<feature type="region of interest" description="Disordered" evidence="13">
    <location>
        <begin position="1"/>
        <end position="53"/>
    </location>
</feature>
<dbReference type="GO" id="GO:0000774">
    <property type="term" value="F:adenyl-nucleotide exchange factor activity"/>
    <property type="evidence" value="ECO:0007669"/>
    <property type="project" value="InterPro"/>
</dbReference>
<dbReference type="SUPFAM" id="SSF58014">
    <property type="entry name" value="Coiled-coil domain of nucleotide exchange factor GrpE"/>
    <property type="match status" value="1"/>
</dbReference>
<dbReference type="PANTHER" id="PTHR21237:SF23">
    <property type="entry name" value="GRPE PROTEIN HOMOLOG, MITOCHONDRIAL"/>
    <property type="match status" value="1"/>
</dbReference>
<reference evidence="14 15" key="1">
    <citation type="submission" date="2020-03" db="EMBL/GenBank/DDBJ databases">
        <title>Complete genome of Arcanobacterium buesumensis sp. nov. strain 2701.</title>
        <authorList>
            <person name="Borowiak M."/>
            <person name="Alssahen M."/>
            <person name="Laemmler C."/>
            <person name="Malorny B."/>
            <person name="Hassan A."/>
            <person name="Prenger-Berninghoff E."/>
            <person name="Ploetz M."/>
            <person name="Abdulmawjood A."/>
        </authorList>
    </citation>
    <scope>NUCLEOTIDE SEQUENCE [LARGE SCALE GENOMIC DNA]</scope>
    <source>
        <strain evidence="14 15">2701</strain>
    </source>
</reference>
<keyword evidence="6 10" id="KW-0143">Chaperone</keyword>
<feature type="compositionally biased region" description="Polar residues" evidence="13">
    <location>
        <begin position="14"/>
        <end position="45"/>
    </location>
</feature>
<dbReference type="GO" id="GO:0005737">
    <property type="term" value="C:cytoplasm"/>
    <property type="evidence" value="ECO:0007669"/>
    <property type="project" value="UniProtKB-SubCell"/>
</dbReference>
<dbReference type="Gene3D" id="2.30.22.10">
    <property type="entry name" value="Head domain of nucleotide exchange factor GrpE"/>
    <property type="match status" value="1"/>
</dbReference>
<evidence type="ECO:0000256" key="9">
    <source>
        <dbReference type="ARBA" id="ARBA00076414"/>
    </source>
</evidence>
<evidence type="ECO:0000256" key="2">
    <source>
        <dbReference type="ARBA" id="ARBA00009054"/>
    </source>
</evidence>
<name>A0A6H2EK73_9ACTO</name>
<evidence type="ECO:0000256" key="6">
    <source>
        <dbReference type="ARBA" id="ARBA00023186"/>
    </source>
</evidence>
<organism evidence="14 15">
    <name type="scientific">Arcanobacterium buesumense</name>
    <dbReference type="NCBI Taxonomy" id="2722751"/>
    <lineage>
        <taxon>Bacteria</taxon>
        <taxon>Bacillati</taxon>
        <taxon>Actinomycetota</taxon>
        <taxon>Actinomycetes</taxon>
        <taxon>Actinomycetales</taxon>
        <taxon>Actinomycetaceae</taxon>
        <taxon>Arcanobacterium</taxon>
    </lineage>
</organism>
<dbReference type="PANTHER" id="PTHR21237">
    <property type="entry name" value="GRPE PROTEIN"/>
    <property type="match status" value="1"/>
</dbReference>
<dbReference type="SUPFAM" id="SSF51064">
    <property type="entry name" value="Head domain of nucleotide exchange factor GrpE"/>
    <property type="match status" value="1"/>
</dbReference>
<comment type="similarity">
    <text evidence="2 10 12">Belongs to the GrpE family.</text>
</comment>
<evidence type="ECO:0000256" key="10">
    <source>
        <dbReference type="HAMAP-Rule" id="MF_01151"/>
    </source>
</evidence>
<dbReference type="HAMAP" id="MF_01151">
    <property type="entry name" value="GrpE"/>
    <property type="match status" value="1"/>
</dbReference>
<evidence type="ECO:0000256" key="8">
    <source>
        <dbReference type="ARBA" id="ARBA00072274"/>
    </source>
</evidence>
<protein>
    <recommendedName>
        <fullName evidence="8 10">Protein GrpE</fullName>
    </recommendedName>
    <alternativeName>
        <fullName evidence="9 10">HSP-70 cofactor</fullName>
    </alternativeName>
</protein>
<dbReference type="GO" id="GO:0051087">
    <property type="term" value="F:protein-folding chaperone binding"/>
    <property type="evidence" value="ECO:0007669"/>
    <property type="project" value="InterPro"/>
</dbReference>
<evidence type="ECO:0000256" key="11">
    <source>
        <dbReference type="RuleBase" id="RU000639"/>
    </source>
</evidence>
<proteinExistence type="inferred from homology"/>
<dbReference type="InterPro" id="IPR000740">
    <property type="entry name" value="GrpE"/>
</dbReference>
<dbReference type="CDD" id="cd00446">
    <property type="entry name" value="GrpE"/>
    <property type="match status" value="1"/>
</dbReference>
<evidence type="ECO:0000256" key="12">
    <source>
        <dbReference type="RuleBase" id="RU004478"/>
    </source>
</evidence>
<keyword evidence="5 10" id="KW-0346">Stress response</keyword>